<evidence type="ECO:0000256" key="1">
    <source>
        <dbReference type="ARBA" id="ARBA00009477"/>
    </source>
</evidence>
<evidence type="ECO:0000259" key="3">
    <source>
        <dbReference type="Pfam" id="PF25967"/>
    </source>
</evidence>
<dbReference type="Gene3D" id="2.40.420.20">
    <property type="match status" value="1"/>
</dbReference>
<dbReference type="Pfam" id="PF25973">
    <property type="entry name" value="BSH_CzcB"/>
    <property type="match status" value="1"/>
</dbReference>
<dbReference type="NCBIfam" id="TIGR01730">
    <property type="entry name" value="RND_mfp"/>
    <property type="match status" value="1"/>
</dbReference>
<sequence length="353" mass="36496">MKTIVPATPAAVRASLARPVAALALLLAWVAPAIPLAAPAGAPAPRPVRLVSSERPGAGRWVAGSLAAERRATLSTRLAAQVRQVAVEEGQRVRKGQLLVRLDDADLRGQCRAAETALAAARAQESRMQRLEAERAATRSELELAASQRAQAEAAVTAARASLGYTEIRAPFDGTVQARRVQAGDLVGPGQPLVELEAGGLEVQVTLSEEEAAGLRIGTRLRFQADGKDGRALVTGLATGADPLSHRRSLRARVVEGAAGLASGAFARVELPAAGGPAAAARAGLWVPRSAVVERGDLTGVFVLDRGRAELRWLAVGEAAGDRIPVRAGLAPGEQVIDAPGPLKDGEPVEVAP</sequence>
<dbReference type="PANTHER" id="PTHR30469:SF15">
    <property type="entry name" value="HLYD FAMILY OF SECRETION PROTEINS"/>
    <property type="match status" value="1"/>
</dbReference>
<comment type="similarity">
    <text evidence="1">Belongs to the membrane fusion protein (MFP) (TC 8.A.1) family.</text>
</comment>
<organism evidence="5 6">
    <name type="scientific">Anaeromyxobacter paludicola</name>
    <dbReference type="NCBI Taxonomy" id="2918171"/>
    <lineage>
        <taxon>Bacteria</taxon>
        <taxon>Pseudomonadati</taxon>
        <taxon>Myxococcota</taxon>
        <taxon>Myxococcia</taxon>
        <taxon>Myxococcales</taxon>
        <taxon>Cystobacterineae</taxon>
        <taxon>Anaeromyxobacteraceae</taxon>
        <taxon>Anaeromyxobacter</taxon>
    </lineage>
</organism>
<keyword evidence="2" id="KW-0175">Coiled coil</keyword>
<feature type="domain" description="Multidrug resistance protein MdtA-like C-terminal permuted SH3" evidence="3">
    <location>
        <begin position="287"/>
        <end position="337"/>
    </location>
</feature>
<dbReference type="Gene3D" id="2.40.50.100">
    <property type="match status" value="1"/>
</dbReference>
<name>A0ABM7XEN1_9BACT</name>
<feature type="domain" description="CzcB-like barrel-sandwich hybrid" evidence="4">
    <location>
        <begin position="72"/>
        <end position="191"/>
    </location>
</feature>
<evidence type="ECO:0000259" key="4">
    <source>
        <dbReference type="Pfam" id="PF25973"/>
    </source>
</evidence>
<gene>
    <name evidence="5" type="primary">acrE</name>
    <name evidence="5" type="ORF">AMPC_34540</name>
</gene>
<proteinExistence type="inferred from homology"/>
<evidence type="ECO:0000256" key="2">
    <source>
        <dbReference type="SAM" id="Coils"/>
    </source>
</evidence>
<feature type="coiled-coil region" evidence="2">
    <location>
        <begin position="114"/>
        <end position="148"/>
    </location>
</feature>
<keyword evidence="6" id="KW-1185">Reference proteome</keyword>
<dbReference type="InterPro" id="IPR058627">
    <property type="entry name" value="MdtA-like_C"/>
</dbReference>
<dbReference type="Gene3D" id="1.10.287.470">
    <property type="entry name" value="Helix hairpin bin"/>
    <property type="match status" value="1"/>
</dbReference>
<dbReference type="Pfam" id="PF25967">
    <property type="entry name" value="RND-MFP_C"/>
    <property type="match status" value="1"/>
</dbReference>
<evidence type="ECO:0000313" key="5">
    <source>
        <dbReference type="EMBL" id="BDG10341.1"/>
    </source>
</evidence>
<dbReference type="InterPro" id="IPR006143">
    <property type="entry name" value="RND_pump_MFP"/>
</dbReference>
<dbReference type="RefSeq" id="WP_248342791.1">
    <property type="nucleotide sequence ID" value="NZ_AP025592.1"/>
</dbReference>
<dbReference type="EMBL" id="AP025592">
    <property type="protein sequence ID" value="BDG10341.1"/>
    <property type="molecule type" value="Genomic_DNA"/>
</dbReference>
<protein>
    <submittedName>
        <fullName evidence="5">Acriflavin resistance protein</fullName>
    </submittedName>
</protein>
<dbReference type="Proteomes" id="UP001162734">
    <property type="component" value="Chromosome"/>
</dbReference>
<accession>A0ABM7XEN1</accession>
<dbReference type="SUPFAM" id="SSF111369">
    <property type="entry name" value="HlyD-like secretion proteins"/>
    <property type="match status" value="1"/>
</dbReference>
<dbReference type="Gene3D" id="2.40.30.170">
    <property type="match status" value="1"/>
</dbReference>
<dbReference type="PANTHER" id="PTHR30469">
    <property type="entry name" value="MULTIDRUG RESISTANCE PROTEIN MDTA"/>
    <property type="match status" value="1"/>
</dbReference>
<reference evidence="6" key="1">
    <citation type="journal article" date="2022" name="Int. J. Syst. Evol. Microbiol.">
        <title>Anaeromyxobacter oryzae sp. nov., Anaeromyxobacter diazotrophicus sp. nov. and Anaeromyxobacter paludicola sp. nov., isolated from paddy soils.</title>
        <authorList>
            <person name="Itoh H."/>
            <person name="Xu Z."/>
            <person name="Mise K."/>
            <person name="Masuda Y."/>
            <person name="Ushijima N."/>
            <person name="Hayakawa C."/>
            <person name="Shiratori Y."/>
            <person name="Senoo K."/>
        </authorList>
    </citation>
    <scope>NUCLEOTIDE SEQUENCE [LARGE SCALE GENOMIC DNA]</scope>
    <source>
        <strain evidence="6">Red630</strain>
    </source>
</reference>
<dbReference type="InterPro" id="IPR058647">
    <property type="entry name" value="BSH_CzcB-like"/>
</dbReference>
<evidence type="ECO:0000313" key="6">
    <source>
        <dbReference type="Proteomes" id="UP001162734"/>
    </source>
</evidence>